<organism evidence="1 2">
    <name type="scientific">Acetobacter orientalis</name>
    <dbReference type="NCBI Taxonomy" id="146474"/>
    <lineage>
        <taxon>Bacteria</taxon>
        <taxon>Pseudomonadati</taxon>
        <taxon>Pseudomonadota</taxon>
        <taxon>Alphaproteobacteria</taxon>
        <taxon>Acetobacterales</taxon>
        <taxon>Acetobacteraceae</taxon>
        <taxon>Acetobacter</taxon>
    </lineage>
</organism>
<keyword evidence="1" id="KW-0687">Ribonucleoprotein</keyword>
<keyword evidence="1" id="KW-0689">Ribosomal protein</keyword>
<sequence length="43" mass="4896">MNLVTHTEQVRRHARVPAACVVTKVNTSFKQLAECEIGHRHRA</sequence>
<accession>A0A2Z5ZL77</accession>
<proteinExistence type="predicted"/>
<dbReference type="Proteomes" id="UP000270034">
    <property type="component" value="Chromosome"/>
</dbReference>
<gene>
    <name evidence="1" type="ORF">AcetOrient_orf04607</name>
</gene>
<dbReference type="KEGG" id="aot:AcetOri_orf04607"/>
<evidence type="ECO:0000313" key="2">
    <source>
        <dbReference type="Proteomes" id="UP000270034"/>
    </source>
</evidence>
<name>A0A2Z5ZL77_9PROT</name>
<dbReference type="GO" id="GO:0005840">
    <property type="term" value="C:ribosome"/>
    <property type="evidence" value="ECO:0007669"/>
    <property type="project" value="UniProtKB-KW"/>
</dbReference>
<dbReference type="AlphaFoldDB" id="A0A2Z5ZL77"/>
<dbReference type="EMBL" id="AP018515">
    <property type="protein sequence ID" value="BBC81388.1"/>
    <property type="molecule type" value="Genomic_DNA"/>
</dbReference>
<protein>
    <submittedName>
        <fullName evidence="1">30S ribosomal protein S2</fullName>
    </submittedName>
</protein>
<evidence type="ECO:0000313" key="1">
    <source>
        <dbReference type="EMBL" id="BBC81388.1"/>
    </source>
</evidence>
<reference evidence="1 2" key="1">
    <citation type="submission" date="2018-02" db="EMBL/GenBank/DDBJ databases">
        <title>Acetobacter orientalis genome.</title>
        <authorList>
            <person name="Nakashima N."/>
            <person name="Tamura T."/>
        </authorList>
    </citation>
    <scope>NUCLEOTIDE SEQUENCE [LARGE SCALE GENOMIC DNA]</scope>
    <source>
        <strain evidence="1 2">FAN1</strain>
    </source>
</reference>